<dbReference type="OrthoDB" id="2454389at2"/>
<evidence type="ECO:0008006" key="3">
    <source>
        <dbReference type="Google" id="ProtNLM"/>
    </source>
</evidence>
<evidence type="ECO:0000313" key="1">
    <source>
        <dbReference type="EMBL" id="AMW98800.1"/>
    </source>
</evidence>
<dbReference type="AlphaFoldDB" id="A0A143HBK9"/>
<proteinExistence type="predicted"/>
<gene>
    <name evidence="1" type="ORF">ATY39_04660</name>
</gene>
<reference evidence="1 2" key="1">
    <citation type="journal article" date="2016" name="Genome Announc.">
        <title>Whole-Genome Sequence of Rummeliibacillus stabekisii Strain PP9 Isolated from Antarctic Soil.</title>
        <authorList>
            <person name="da Mota F.F."/>
            <person name="Vollu R.E."/>
            <person name="Jurelevicius D."/>
            <person name="Seldin L."/>
        </authorList>
    </citation>
    <scope>NUCLEOTIDE SEQUENCE [LARGE SCALE GENOMIC DNA]</scope>
    <source>
        <strain evidence="1 2">PP9</strain>
    </source>
</reference>
<keyword evidence="2" id="KW-1185">Reference proteome</keyword>
<dbReference type="EMBL" id="CP014806">
    <property type="protein sequence ID" value="AMW98800.1"/>
    <property type="molecule type" value="Genomic_DNA"/>
</dbReference>
<reference evidence="2" key="2">
    <citation type="submission" date="2016-03" db="EMBL/GenBank/DDBJ databases">
        <authorList>
            <person name="Ploux O."/>
        </authorList>
    </citation>
    <scope>NUCLEOTIDE SEQUENCE [LARGE SCALE GENOMIC DNA]</scope>
    <source>
        <strain evidence="2">PP9</strain>
    </source>
</reference>
<dbReference type="PROSITE" id="PS51257">
    <property type="entry name" value="PROKAR_LIPOPROTEIN"/>
    <property type="match status" value="1"/>
</dbReference>
<organism evidence="1 2">
    <name type="scientific">Rummeliibacillus stabekisii</name>
    <dbReference type="NCBI Taxonomy" id="241244"/>
    <lineage>
        <taxon>Bacteria</taxon>
        <taxon>Bacillati</taxon>
        <taxon>Bacillota</taxon>
        <taxon>Bacilli</taxon>
        <taxon>Bacillales</taxon>
        <taxon>Caryophanaceae</taxon>
        <taxon>Rummeliibacillus</taxon>
    </lineage>
</organism>
<name>A0A143HBK9_9BACL</name>
<accession>A0A143HBK9</accession>
<dbReference type="RefSeq" id="WP_066786528.1">
    <property type="nucleotide sequence ID" value="NZ_CP014806.1"/>
</dbReference>
<protein>
    <recommendedName>
        <fullName evidence="3">Lipoprotein</fullName>
    </recommendedName>
</protein>
<evidence type="ECO:0000313" key="2">
    <source>
        <dbReference type="Proteomes" id="UP000076021"/>
    </source>
</evidence>
<dbReference type="Proteomes" id="UP000076021">
    <property type="component" value="Chromosome"/>
</dbReference>
<dbReference type="KEGG" id="rst:ATY39_04660"/>
<sequence>MRIVKVVVCMLAIIMVLTGCGGDGKSKVNTREIIIPKTEFYKYLYIQGVNDQGVSTEKTGKLIKEPAKVQDFIRMVNRSVVMVPKTEKQASIVKQLDKHGSYIVALGDTEKMDKLTYKIYMLKDGTLFFQDTMKKEMTYMTVKKEPKKLEEMKKLLGVKF</sequence>